<name>A0A1D8INF2_9GAMM</name>
<dbReference type="EMBL" id="CP017415">
    <property type="protein sequence ID" value="AOU97944.1"/>
    <property type="molecule type" value="Genomic_DNA"/>
</dbReference>
<evidence type="ECO:0000313" key="2">
    <source>
        <dbReference type="Proteomes" id="UP000095401"/>
    </source>
</evidence>
<dbReference type="KEGG" id="aprs:BI364_08195"/>
<organism evidence="1 2">
    <name type="scientific">Acidihalobacter yilgarnensis</name>
    <dbReference type="NCBI Taxonomy" id="2819280"/>
    <lineage>
        <taxon>Bacteria</taxon>
        <taxon>Pseudomonadati</taxon>
        <taxon>Pseudomonadota</taxon>
        <taxon>Gammaproteobacteria</taxon>
        <taxon>Chromatiales</taxon>
        <taxon>Ectothiorhodospiraceae</taxon>
        <taxon>Acidihalobacter</taxon>
    </lineage>
</organism>
<keyword evidence="2" id="KW-1185">Reference proteome</keyword>
<reference evidence="2" key="1">
    <citation type="submission" date="2016-09" db="EMBL/GenBank/DDBJ databases">
        <title>Acidihalobacter prosperus F5.</title>
        <authorList>
            <person name="Khaleque H.N."/>
            <person name="Ramsay J.P."/>
            <person name="Kaksonen A.H."/>
            <person name="Boxall N.J."/>
            <person name="Watkin E.L.J."/>
        </authorList>
    </citation>
    <scope>NUCLEOTIDE SEQUENCE [LARGE SCALE GENOMIC DNA]</scope>
    <source>
        <strain evidence="2">F5</strain>
    </source>
</reference>
<protein>
    <submittedName>
        <fullName evidence="1">Uncharacterized protein</fullName>
    </submittedName>
</protein>
<proteinExistence type="predicted"/>
<gene>
    <name evidence="1" type="ORF">BI364_08195</name>
</gene>
<dbReference type="Proteomes" id="UP000095401">
    <property type="component" value="Chromosome"/>
</dbReference>
<evidence type="ECO:0000313" key="1">
    <source>
        <dbReference type="EMBL" id="AOU97944.1"/>
    </source>
</evidence>
<accession>A0A1D8INF2</accession>
<sequence length="127" mass="14091">MSPGLAVNQYNYSWDITNLESCTILCIGSRLGEWVSGQQTLVPELALDPIEEQFHLRLTVGQPVQVRVLAGQLAFADMLLDRVQRADLRQRLAAALRRRRVDLEEAASCMRATLGVSQAGGPQRSTR</sequence>
<dbReference type="AlphaFoldDB" id="A0A1D8INF2"/>